<evidence type="ECO:0008006" key="4">
    <source>
        <dbReference type="Google" id="ProtNLM"/>
    </source>
</evidence>
<evidence type="ECO:0000313" key="2">
    <source>
        <dbReference type="EMBL" id="KAG0523112.1"/>
    </source>
</evidence>
<gene>
    <name evidence="2" type="ORF">BDA96_07G096200</name>
</gene>
<dbReference type="AlphaFoldDB" id="A0A921QJZ6"/>
<reference evidence="2" key="1">
    <citation type="journal article" date="2019" name="BMC Genomics">
        <title>A new reference genome for Sorghum bicolor reveals high levels of sequence similarity between sweet and grain genotypes: implications for the genetics of sugar metabolism.</title>
        <authorList>
            <person name="Cooper E.A."/>
            <person name="Brenton Z.W."/>
            <person name="Flinn B.S."/>
            <person name="Jenkins J."/>
            <person name="Shu S."/>
            <person name="Flowers D."/>
            <person name="Luo F."/>
            <person name="Wang Y."/>
            <person name="Xia P."/>
            <person name="Barry K."/>
            <person name="Daum C."/>
            <person name="Lipzen A."/>
            <person name="Yoshinaga Y."/>
            <person name="Schmutz J."/>
            <person name="Saski C."/>
            <person name="Vermerris W."/>
            <person name="Kresovich S."/>
        </authorList>
    </citation>
    <scope>NUCLEOTIDE SEQUENCE</scope>
</reference>
<evidence type="ECO:0000313" key="3">
    <source>
        <dbReference type="Proteomes" id="UP000807115"/>
    </source>
</evidence>
<dbReference type="EMBL" id="CM027686">
    <property type="protein sequence ID" value="KAG0523112.1"/>
    <property type="molecule type" value="Genomic_DNA"/>
</dbReference>
<name>A0A921QJZ6_SORBI</name>
<feature type="region of interest" description="Disordered" evidence="1">
    <location>
        <begin position="112"/>
        <end position="132"/>
    </location>
</feature>
<evidence type="ECO:0000256" key="1">
    <source>
        <dbReference type="SAM" id="MobiDB-lite"/>
    </source>
</evidence>
<sequence>MPPTSVGVVSRGENAAVPVTAPDAPRFFECVGIRRSTGIRSSPSPWCPLIRPSVRRRHRRHRQKKISRLKNTHLRALPNAAERLALCNADLLDYDVLRAGCHGVFHTASSVTDDPWAPTAPNARRRGNEHGG</sequence>
<proteinExistence type="predicted"/>
<reference evidence="2" key="2">
    <citation type="submission" date="2020-10" db="EMBL/GenBank/DDBJ databases">
        <authorList>
            <person name="Cooper E.A."/>
            <person name="Brenton Z.W."/>
            <person name="Flinn B.S."/>
            <person name="Jenkins J."/>
            <person name="Shu S."/>
            <person name="Flowers D."/>
            <person name="Luo F."/>
            <person name="Wang Y."/>
            <person name="Xia P."/>
            <person name="Barry K."/>
            <person name="Daum C."/>
            <person name="Lipzen A."/>
            <person name="Yoshinaga Y."/>
            <person name="Schmutz J."/>
            <person name="Saski C."/>
            <person name="Vermerris W."/>
            <person name="Kresovich S."/>
        </authorList>
    </citation>
    <scope>NUCLEOTIDE SEQUENCE</scope>
</reference>
<accession>A0A921QJZ6</accession>
<dbReference type="Proteomes" id="UP000807115">
    <property type="component" value="Chromosome 7"/>
</dbReference>
<protein>
    <recommendedName>
        <fullName evidence="4">3-beta hydroxysteroid dehydrogenase/isomerase domain-containing protein</fullName>
    </recommendedName>
</protein>
<dbReference type="Gene3D" id="3.40.50.720">
    <property type="entry name" value="NAD(P)-binding Rossmann-like Domain"/>
    <property type="match status" value="1"/>
</dbReference>
<comment type="caution">
    <text evidence="2">The sequence shown here is derived from an EMBL/GenBank/DDBJ whole genome shotgun (WGS) entry which is preliminary data.</text>
</comment>
<organism evidence="2 3">
    <name type="scientific">Sorghum bicolor</name>
    <name type="common">Sorghum</name>
    <name type="synonym">Sorghum vulgare</name>
    <dbReference type="NCBI Taxonomy" id="4558"/>
    <lineage>
        <taxon>Eukaryota</taxon>
        <taxon>Viridiplantae</taxon>
        <taxon>Streptophyta</taxon>
        <taxon>Embryophyta</taxon>
        <taxon>Tracheophyta</taxon>
        <taxon>Spermatophyta</taxon>
        <taxon>Magnoliopsida</taxon>
        <taxon>Liliopsida</taxon>
        <taxon>Poales</taxon>
        <taxon>Poaceae</taxon>
        <taxon>PACMAD clade</taxon>
        <taxon>Panicoideae</taxon>
        <taxon>Andropogonodae</taxon>
        <taxon>Andropogoneae</taxon>
        <taxon>Sorghinae</taxon>
        <taxon>Sorghum</taxon>
    </lineage>
</organism>